<dbReference type="RefSeq" id="WP_204499566.1">
    <property type="nucleotide sequence ID" value="NZ_JACJKJ010000004.1"/>
</dbReference>
<accession>A0ABS2F6Q0</accession>
<evidence type="ECO:0000313" key="2">
    <source>
        <dbReference type="Proteomes" id="UP000782117"/>
    </source>
</evidence>
<reference evidence="1 2" key="1">
    <citation type="journal article" date="2021" name="Sci. Rep.">
        <title>The distribution of antibiotic resistance genes in chicken gut microbiota commensals.</title>
        <authorList>
            <person name="Juricova H."/>
            <person name="Matiasovicova J."/>
            <person name="Kubasova T."/>
            <person name="Cejkova D."/>
            <person name="Rychlik I."/>
        </authorList>
    </citation>
    <scope>NUCLEOTIDE SEQUENCE [LARGE SCALE GENOMIC DNA]</scope>
    <source>
        <strain evidence="1 2">An768</strain>
    </source>
</reference>
<sequence length="51" mass="5941">MAKERITQKEALAKFKSAKEKKRECLASLEKSMKETYKQRTGKEAKTFFAL</sequence>
<gene>
    <name evidence="1" type="ORF">H6A24_04945</name>
</gene>
<evidence type="ECO:0000313" key="1">
    <source>
        <dbReference type="EMBL" id="MBM6805846.1"/>
    </source>
</evidence>
<organism evidence="1 2">
    <name type="scientific">Bacteroides caecicola</name>
    <dbReference type="NCBI Taxonomy" id="1462569"/>
    <lineage>
        <taxon>Bacteria</taxon>
        <taxon>Pseudomonadati</taxon>
        <taxon>Bacteroidota</taxon>
        <taxon>Bacteroidia</taxon>
        <taxon>Bacteroidales</taxon>
        <taxon>Bacteroidaceae</taxon>
        <taxon>Bacteroides</taxon>
    </lineage>
</organism>
<protein>
    <recommendedName>
        <fullName evidence="3">30S ribosomal protein S14</fullName>
    </recommendedName>
</protein>
<comment type="caution">
    <text evidence="1">The sequence shown here is derived from an EMBL/GenBank/DDBJ whole genome shotgun (WGS) entry which is preliminary data.</text>
</comment>
<dbReference type="EMBL" id="JACJKJ010000004">
    <property type="protein sequence ID" value="MBM6805846.1"/>
    <property type="molecule type" value="Genomic_DNA"/>
</dbReference>
<dbReference type="Proteomes" id="UP000782117">
    <property type="component" value="Unassembled WGS sequence"/>
</dbReference>
<proteinExistence type="predicted"/>
<name>A0ABS2F6Q0_9BACE</name>
<evidence type="ECO:0008006" key="3">
    <source>
        <dbReference type="Google" id="ProtNLM"/>
    </source>
</evidence>
<keyword evidence="2" id="KW-1185">Reference proteome</keyword>